<accession>A0A917CB08</accession>
<protein>
    <submittedName>
        <fullName evidence="1">Uncharacterized protein</fullName>
    </submittedName>
</protein>
<gene>
    <name evidence="1" type="ORF">GCM10007301_47860</name>
</gene>
<evidence type="ECO:0000313" key="2">
    <source>
        <dbReference type="Proteomes" id="UP000606044"/>
    </source>
</evidence>
<reference evidence="1" key="2">
    <citation type="submission" date="2020-09" db="EMBL/GenBank/DDBJ databases">
        <authorList>
            <person name="Sun Q."/>
            <person name="Sedlacek I."/>
        </authorList>
    </citation>
    <scope>NUCLEOTIDE SEQUENCE</scope>
    <source>
        <strain evidence="1">CCM 7897</strain>
    </source>
</reference>
<organism evidence="1 2">
    <name type="scientific">Azorhizobium oxalatiphilum</name>
    <dbReference type="NCBI Taxonomy" id="980631"/>
    <lineage>
        <taxon>Bacteria</taxon>
        <taxon>Pseudomonadati</taxon>
        <taxon>Pseudomonadota</taxon>
        <taxon>Alphaproteobacteria</taxon>
        <taxon>Hyphomicrobiales</taxon>
        <taxon>Xanthobacteraceae</taxon>
        <taxon>Azorhizobium</taxon>
    </lineage>
</organism>
<dbReference type="AlphaFoldDB" id="A0A917CB08"/>
<name>A0A917CB08_9HYPH</name>
<reference evidence="1" key="1">
    <citation type="journal article" date="2014" name="Int. J. Syst. Evol. Microbiol.">
        <title>Complete genome sequence of Corynebacterium casei LMG S-19264T (=DSM 44701T), isolated from a smear-ripened cheese.</title>
        <authorList>
            <consortium name="US DOE Joint Genome Institute (JGI-PGF)"/>
            <person name="Walter F."/>
            <person name="Albersmeier A."/>
            <person name="Kalinowski J."/>
            <person name="Ruckert C."/>
        </authorList>
    </citation>
    <scope>NUCLEOTIDE SEQUENCE</scope>
    <source>
        <strain evidence="1">CCM 7897</strain>
    </source>
</reference>
<dbReference type="Proteomes" id="UP000606044">
    <property type="component" value="Unassembled WGS sequence"/>
</dbReference>
<keyword evidence="2" id="KW-1185">Reference proteome</keyword>
<comment type="caution">
    <text evidence="1">The sequence shown here is derived from an EMBL/GenBank/DDBJ whole genome shotgun (WGS) entry which is preliminary data.</text>
</comment>
<dbReference type="RefSeq" id="WP_188583395.1">
    <property type="nucleotide sequence ID" value="NZ_BMCT01000009.1"/>
</dbReference>
<sequence>MFPENAQFSAPSGFMDAIRDAASKNFMTQSEYLRRCALQQLERDGVSLPAPPAPSKRARKA</sequence>
<evidence type="ECO:0000313" key="1">
    <source>
        <dbReference type="EMBL" id="GGF82168.1"/>
    </source>
</evidence>
<dbReference type="EMBL" id="BMCT01000009">
    <property type="protein sequence ID" value="GGF82168.1"/>
    <property type="molecule type" value="Genomic_DNA"/>
</dbReference>
<proteinExistence type="predicted"/>